<feature type="transmembrane region" description="Helical" evidence="1">
    <location>
        <begin position="59"/>
        <end position="81"/>
    </location>
</feature>
<dbReference type="Pfam" id="PF06161">
    <property type="entry name" value="DUF975"/>
    <property type="match status" value="1"/>
</dbReference>
<dbReference type="InterPro" id="IPR010380">
    <property type="entry name" value="DUF975"/>
</dbReference>
<evidence type="ECO:0000313" key="2">
    <source>
        <dbReference type="EMBL" id="MBK6087156.1"/>
    </source>
</evidence>
<organism evidence="2 3">
    <name type="scientific">Ruminococcus difficilis</name>
    <dbReference type="NCBI Taxonomy" id="2763069"/>
    <lineage>
        <taxon>Bacteria</taxon>
        <taxon>Bacillati</taxon>
        <taxon>Bacillota</taxon>
        <taxon>Clostridia</taxon>
        <taxon>Eubacteriales</taxon>
        <taxon>Oscillospiraceae</taxon>
        <taxon>Ruminococcus</taxon>
    </lineage>
</organism>
<feature type="transmembrane region" description="Helical" evidence="1">
    <location>
        <begin position="22"/>
        <end position="47"/>
    </location>
</feature>
<feature type="transmembrane region" description="Helical" evidence="1">
    <location>
        <begin position="129"/>
        <end position="147"/>
    </location>
</feature>
<dbReference type="RefSeq" id="WP_186833612.1">
    <property type="nucleotide sequence ID" value="NZ_JAEQMG010000010.1"/>
</dbReference>
<evidence type="ECO:0000313" key="3">
    <source>
        <dbReference type="Proteomes" id="UP000633365"/>
    </source>
</evidence>
<feature type="transmembrane region" description="Helical" evidence="1">
    <location>
        <begin position="213"/>
        <end position="234"/>
    </location>
</feature>
<protein>
    <submittedName>
        <fullName evidence="2">DUF975 family protein</fullName>
    </submittedName>
</protein>
<reference evidence="2" key="1">
    <citation type="submission" date="2021-01" db="EMBL/GenBank/DDBJ databases">
        <title>Genome public.</title>
        <authorList>
            <person name="Liu C."/>
            <person name="Sun Q."/>
        </authorList>
    </citation>
    <scope>NUCLEOTIDE SEQUENCE</scope>
    <source>
        <strain evidence="2">M6</strain>
    </source>
</reference>
<name>A0A934WP46_9FIRM</name>
<accession>A0A934WP46</accession>
<gene>
    <name evidence="2" type="ORF">JKK62_00535</name>
</gene>
<evidence type="ECO:0000256" key="1">
    <source>
        <dbReference type="SAM" id="Phobius"/>
    </source>
</evidence>
<comment type="caution">
    <text evidence="2">The sequence shown here is derived from an EMBL/GenBank/DDBJ whole genome shotgun (WGS) entry which is preliminary data.</text>
</comment>
<sequence length="257" mass="29157">MSAEAIIKSQARGILKQNYVRAIMALLIICIPYAIIDGTTTIISCLVPQFVTDETTSMILVYSIGYPVEVIMGFLFSPIINGYIRAFYKAAYTEKIDLKDVFFYFGSGRYIDALGLNVRFILRMLLPTLLLFSPLIAYGIIVSAFAPNFAKTVIYYDCYFILAVLSTITTVLYSLRYFTVFTVSADNPDFSPKQVFQYNKYIMKHRTGSAAKLIFSFTPWILLCLLILPMLYVIPYMTQSLCVSAKWMTKAALEENE</sequence>
<keyword evidence="3" id="KW-1185">Reference proteome</keyword>
<proteinExistence type="predicted"/>
<keyword evidence="1" id="KW-0812">Transmembrane</keyword>
<feature type="transmembrane region" description="Helical" evidence="1">
    <location>
        <begin position="153"/>
        <end position="175"/>
    </location>
</feature>
<dbReference type="Proteomes" id="UP000633365">
    <property type="component" value="Unassembled WGS sequence"/>
</dbReference>
<dbReference type="EMBL" id="JAEQMG010000010">
    <property type="protein sequence ID" value="MBK6087156.1"/>
    <property type="molecule type" value="Genomic_DNA"/>
</dbReference>
<keyword evidence="1" id="KW-1133">Transmembrane helix</keyword>
<dbReference type="AlphaFoldDB" id="A0A934WP46"/>
<keyword evidence="1" id="KW-0472">Membrane</keyword>